<dbReference type="EMBL" id="JAPQKI010000010">
    <property type="protein sequence ID" value="KAJ5085009.1"/>
    <property type="molecule type" value="Genomic_DNA"/>
</dbReference>
<dbReference type="InterPro" id="IPR013785">
    <property type="entry name" value="Aldolase_TIM"/>
</dbReference>
<dbReference type="GO" id="GO:0016052">
    <property type="term" value="P:carbohydrate catabolic process"/>
    <property type="evidence" value="ECO:0007669"/>
    <property type="project" value="TreeGrafter"/>
</dbReference>
<dbReference type="OrthoDB" id="70823at2759"/>
<dbReference type="PANTHER" id="PTHR10889:SF1">
    <property type="entry name" value="DEOXYRIBOSE-PHOSPHATE ALDOLASE"/>
    <property type="match status" value="1"/>
</dbReference>
<evidence type="ECO:0000256" key="8">
    <source>
        <dbReference type="PIRSR" id="PIRSR001357-50"/>
    </source>
</evidence>
<dbReference type="PIRSF" id="PIRSF001357">
    <property type="entry name" value="DeoC"/>
    <property type="match status" value="1"/>
</dbReference>
<dbReference type="HAMAP" id="MF_00114">
    <property type="entry name" value="DeoC_type1"/>
    <property type="match status" value="1"/>
</dbReference>
<comment type="caution">
    <text evidence="9">The sequence shown here is derived from an EMBL/GenBank/DDBJ whole genome shotgun (WGS) entry which is preliminary data.</text>
</comment>
<evidence type="ECO:0000313" key="10">
    <source>
        <dbReference type="Proteomes" id="UP001149074"/>
    </source>
</evidence>
<keyword evidence="3" id="KW-0963">Cytoplasm</keyword>
<accession>A0A9W9ENK4</accession>
<reference evidence="9" key="2">
    <citation type="journal article" date="2023" name="IMA Fungus">
        <title>Comparative genomic study of the Penicillium genus elucidates a diverse pangenome and 15 lateral gene transfer events.</title>
        <authorList>
            <person name="Petersen C."/>
            <person name="Sorensen T."/>
            <person name="Nielsen M.R."/>
            <person name="Sondergaard T.E."/>
            <person name="Sorensen J.L."/>
            <person name="Fitzpatrick D.A."/>
            <person name="Frisvad J.C."/>
            <person name="Nielsen K.L."/>
        </authorList>
    </citation>
    <scope>NUCLEOTIDE SEQUENCE</scope>
    <source>
        <strain evidence="9">IBT 30761</strain>
    </source>
</reference>
<dbReference type="Gene3D" id="3.20.20.70">
    <property type="entry name" value="Aldolase class I"/>
    <property type="match status" value="1"/>
</dbReference>
<dbReference type="GeneID" id="81361250"/>
<dbReference type="GO" id="GO:0004139">
    <property type="term" value="F:deoxyribose-phosphate aldolase activity"/>
    <property type="evidence" value="ECO:0007669"/>
    <property type="project" value="UniProtKB-EC"/>
</dbReference>
<dbReference type="SMART" id="SM01133">
    <property type="entry name" value="DeoC"/>
    <property type="match status" value="1"/>
</dbReference>
<name>A0A9W9ENK4_9EURO</name>
<dbReference type="SUPFAM" id="SSF51569">
    <property type="entry name" value="Aldolase"/>
    <property type="match status" value="1"/>
</dbReference>
<comment type="similarity">
    <text evidence="1">Belongs to the DeoC/FbaB aldolase family. DeoC type 1 subfamily.</text>
</comment>
<evidence type="ECO:0000256" key="5">
    <source>
        <dbReference type="ARBA" id="ARBA00023270"/>
    </source>
</evidence>
<sequence length="268" mass="28955">MSSIPSTDAEWETLISRVRDRVPNRCLSQPTIPLQVPRMIDHTLLKRPIEPEQIDVLCQEARDQEFASVCVWLDYVSQAAANLRDAPRTVVACVVGFPEGTHDTADKVHEAKEAISQGASELDMVINWPKLKNGGYTSVFEDIMAVRKAAPSPTIIKAILEANQLDRDELIAATTICCLAGVDYVKTSTGFNGPGANVNQVTIMRLTAKACDNHDISVKASGGIRTAVDCLRMIKAGATRIGTSAGVQIMKDLDEGELLEQGASHAVS</sequence>
<proteinExistence type="inferred from homology"/>
<gene>
    <name evidence="9" type="ORF">N7532_009780</name>
</gene>
<dbReference type="CDD" id="cd00959">
    <property type="entry name" value="DeoC"/>
    <property type="match status" value="1"/>
</dbReference>
<dbReference type="AlphaFoldDB" id="A0A9W9ENK4"/>
<feature type="active site" description="Proton donor/acceptor" evidence="8">
    <location>
        <position position="219"/>
    </location>
</feature>
<dbReference type="RefSeq" id="XP_056469687.1">
    <property type="nucleotide sequence ID" value="XM_056622271.1"/>
</dbReference>
<evidence type="ECO:0000256" key="3">
    <source>
        <dbReference type="ARBA" id="ARBA00022490"/>
    </source>
</evidence>
<keyword evidence="5 8" id="KW-0704">Schiff base</keyword>
<evidence type="ECO:0000256" key="6">
    <source>
        <dbReference type="ARBA" id="ARBA00032755"/>
    </source>
</evidence>
<dbReference type="InterPro" id="IPR011343">
    <property type="entry name" value="DeoC"/>
</dbReference>
<comment type="catalytic activity">
    <reaction evidence="7">
        <text>2-deoxy-D-ribose 5-phosphate = D-glyceraldehyde 3-phosphate + acetaldehyde</text>
        <dbReference type="Rhea" id="RHEA:12821"/>
        <dbReference type="ChEBI" id="CHEBI:15343"/>
        <dbReference type="ChEBI" id="CHEBI:59776"/>
        <dbReference type="ChEBI" id="CHEBI:62877"/>
        <dbReference type="EC" id="4.1.2.4"/>
    </reaction>
</comment>
<evidence type="ECO:0000256" key="4">
    <source>
        <dbReference type="ARBA" id="ARBA00023239"/>
    </source>
</evidence>
<organism evidence="9 10">
    <name type="scientific">Penicillium argentinense</name>
    <dbReference type="NCBI Taxonomy" id="1131581"/>
    <lineage>
        <taxon>Eukaryota</taxon>
        <taxon>Fungi</taxon>
        <taxon>Dikarya</taxon>
        <taxon>Ascomycota</taxon>
        <taxon>Pezizomycotina</taxon>
        <taxon>Eurotiomycetes</taxon>
        <taxon>Eurotiomycetidae</taxon>
        <taxon>Eurotiales</taxon>
        <taxon>Aspergillaceae</taxon>
        <taxon>Penicillium</taxon>
    </lineage>
</organism>
<evidence type="ECO:0000256" key="7">
    <source>
        <dbReference type="ARBA" id="ARBA00048791"/>
    </source>
</evidence>
<dbReference type="GO" id="GO:0009264">
    <property type="term" value="P:deoxyribonucleotide catabolic process"/>
    <property type="evidence" value="ECO:0007669"/>
    <property type="project" value="InterPro"/>
</dbReference>
<dbReference type="Proteomes" id="UP001149074">
    <property type="component" value="Unassembled WGS sequence"/>
</dbReference>
<feature type="active site" description="Schiff-base intermediate with acetaldehyde" evidence="8">
    <location>
        <position position="186"/>
    </location>
</feature>
<evidence type="ECO:0000313" key="9">
    <source>
        <dbReference type="EMBL" id="KAJ5085009.1"/>
    </source>
</evidence>
<reference evidence="9" key="1">
    <citation type="submission" date="2022-11" db="EMBL/GenBank/DDBJ databases">
        <authorList>
            <person name="Petersen C."/>
        </authorList>
    </citation>
    <scope>NUCLEOTIDE SEQUENCE</scope>
    <source>
        <strain evidence="9">IBT 30761</strain>
    </source>
</reference>
<dbReference type="FunFam" id="3.20.20.70:FF:000044">
    <property type="entry name" value="Deoxyribose-phosphate aldolase"/>
    <property type="match status" value="1"/>
</dbReference>
<protein>
    <recommendedName>
        <fullName evidence="2">deoxyribose-phosphate aldolase</fullName>
        <ecNumber evidence="2">4.1.2.4</ecNumber>
    </recommendedName>
    <alternativeName>
        <fullName evidence="6">2-deoxy-D-ribose 5-phosphate aldolase</fullName>
    </alternativeName>
</protein>
<dbReference type="EC" id="4.1.2.4" evidence="2"/>
<dbReference type="NCBIfam" id="TIGR00126">
    <property type="entry name" value="deoC"/>
    <property type="match status" value="1"/>
</dbReference>
<evidence type="ECO:0000256" key="1">
    <source>
        <dbReference type="ARBA" id="ARBA00010936"/>
    </source>
</evidence>
<dbReference type="InterPro" id="IPR002915">
    <property type="entry name" value="DeoC/FbaB/LacD_aldolase"/>
</dbReference>
<keyword evidence="4" id="KW-0456">Lyase</keyword>
<dbReference type="GO" id="GO:0005737">
    <property type="term" value="C:cytoplasm"/>
    <property type="evidence" value="ECO:0007669"/>
    <property type="project" value="InterPro"/>
</dbReference>
<dbReference type="Pfam" id="PF01791">
    <property type="entry name" value="DeoC"/>
    <property type="match status" value="1"/>
</dbReference>
<dbReference type="PANTHER" id="PTHR10889">
    <property type="entry name" value="DEOXYRIBOSE-PHOSPHATE ALDOLASE"/>
    <property type="match status" value="1"/>
</dbReference>
<dbReference type="InterPro" id="IPR028581">
    <property type="entry name" value="DeoC_typeI"/>
</dbReference>
<evidence type="ECO:0000256" key="2">
    <source>
        <dbReference type="ARBA" id="ARBA00012515"/>
    </source>
</evidence>
<keyword evidence="10" id="KW-1185">Reference proteome</keyword>